<dbReference type="Gene3D" id="1.25.10.10">
    <property type="entry name" value="Leucine-rich Repeat Variant"/>
    <property type="match status" value="1"/>
</dbReference>
<gene>
    <name evidence="4" type="ORF">DPMN_035866</name>
</gene>
<sequence>MDANKTLESKIELLLHLLEKGKEVHDDAILHMFIDSLKVNVTQETDKILPVLFNFFNNIASRTSECQDGQAAIVALQIATWLASSNPGSQTLLPVAWPHVVDLVSKFWSWLPSITSDVSVLTALYCCCKEMSHHVDGLQFFANKETEIIQNCISTTESGLFLRSAKCKFSAELIVNAMEESDYCGFGSRLLEKIVDKLRGNKIQAEKCGQSASQVAESLKDMCSILSSVCGRSEPACTYIVSHDTFLANLMSWRFTENMACFSAVSDVLALLIDKNLPEVQQAVSALLSNLCIEGSVQKSLLLAKVCIGNRQSHLSLSAKSVFMQPLRFFANEEWMKTFGPAVNEKKPQCDEMENSENGTILPCFKNDFLISLLNKKTLWSHLMCVCIGKAANYEVDLHKEIGKLLKRTVKPFSTETLASQRCFVNNEKLQSECLKYFLHNKKALGLPFFLDLVSSVETILQSGRLDTVVHKACMDCLTKWLPEVLAKTENQEALDSISGHLQCHLSAVCWEVRDTALEFIGRLLQEYPEDSNIHDWLTSHCLHTQVWLSLEDGESYVRGAALTSLSQIVQIDNICSSLRSQLGLSLEDIIAKVAEVLHTDSEGFARRAAVKCFVDWSKLTWFSADAKSEIRTYILRAKDDFDWEVKCSLLDYVDNWLASETLGWLNEHLPGVARVISFDQDVERCFVSIGQFDRMCEDGLVDVLIHCLKDYDDKVTEKASLLINKLVSSIACDISNLDIEVLGGVTDITGGDDIRHVKATTNENAANEQTKQRVDAKTGLSASNYPDLWKQLLGAYLSIAATKHQADPKEHLLSIVDDIISSLDRTANDSDDENNAVDCY</sequence>
<dbReference type="PANTHER" id="PTHR21331:SF2">
    <property type="entry name" value="BRCA1-ASSOCIATED ATM ACTIVATOR 1"/>
    <property type="match status" value="1"/>
</dbReference>
<dbReference type="GO" id="GO:0005737">
    <property type="term" value="C:cytoplasm"/>
    <property type="evidence" value="ECO:0007669"/>
    <property type="project" value="UniProtKB-SubCell"/>
</dbReference>
<dbReference type="GO" id="GO:0008283">
    <property type="term" value="P:cell population proliferation"/>
    <property type="evidence" value="ECO:0007669"/>
    <property type="project" value="InterPro"/>
</dbReference>
<keyword evidence="5" id="KW-1185">Reference proteome</keyword>
<comment type="caution">
    <text evidence="4">The sequence shown here is derived from an EMBL/GenBank/DDBJ whole genome shotgun (WGS) entry which is preliminary data.</text>
</comment>
<dbReference type="InterPro" id="IPR038904">
    <property type="entry name" value="BRAT1"/>
</dbReference>
<dbReference type="GO" id="GO:0006974">
    <property type="term" value="P:DNA damage response"/>
    <property type="evidence" value="ECO:0007669"/>
    <property type="project" value="InterPro"/>
</dbReference>
<dbReference type="SUPFAM" id="SSF48371">
    <property type="entry name" value="ARM repeat"/>
    <property type="match status" value="1"/>
</dbReference>
<dbReference type="Proteomes" id="UP000828390">
    <property type="component" value="Unassembled WGS sequence"/>
</dbReference>
<dbReference type="GO" id="GO:0005634">
    <property type="term" value="C:nucleus"/>
    <property type="evidence" value="ECO:0007669"/>
    <property type="project" value="TreeGrafter"/>
</dbReference>
<evidence type="ECO:0008006" key="6">
    <source>
        <dbReference type="Google" id="ProtNLM"/>
    </source>
</evidence>
<evidence type="ECO:0000256" key="3">
    <source>
        <dbReference type="ARBA" id="ARBA00061308"/>
    </source>
</evidence>
<evidence type="ECO:0000313" key="5">
    <source>
        <dbReference type="Proteomes" id="UP000828390"/>
    </source>
</evidence>
<dbReference type="PANTHER" id="PTHR21331">
    <property type="entry name" value="BRCA1-ASSOCIATED ATM ACTIVATOR 1"/>
    <property type="match status" value="1"/>
</dbReference>
<protein>
    <recommendedName>
        <fullName evidence="6">BRCA1-associated ATM activator 1</fullName>
    </recommendedName>
</protein>
<evidence type="ECO:0000256" key="1">
    <source>
        <dbReference type="ARBA" id="ARBA00004496"/>
    </source>
</evidence>
<reference evidence="4" key="1">
    <citation type="journal article" date="2019" name="bioRxiv">
        <title>The Genome of the Zebra Mussel, Dreissena polymorpha: A Resource for Invasive Species Research.</title>
        <authorList>
            <person name="McCartney M.A."/>
            <person name="Auch B."/>
            <person name="Kono T."/>
            <person name="Mallez S."/>
            <person name="Zhang Y."/>
            <person name="Obille A."/>
            <person name="Becker A."/>
            <person name="Abrahante J.E."/>
            <person name="Garbe J."/>
            <person name="Badalamenti J.P."/>
            <person name="Herman A."/>
            <person name="Mangelson H."/>
            <person name="Liachko I."/>
            <person name="Sullivan S."/>
            <person name="Sone E.D."/>
            <person name="Koren S."/>
            <person name="Silverstein K.A.T."/>
            <person name="Beckman K.B."/>
            <person name="Gohl D.M."/>
        </authorList>
    </citation>
    <scope>NUCLEOTIDE SEQUENCE</scope>
    <source>
        <strain evidence="4">Duluth1</strain>
        <tissue evidence="4">Whole animal</tissue>
    </source>
</reference>
<name>A0A9D4MAH5_DREPO</name>
<dbReference type="InterPro" id="IPR016024">
    <property type="entry name" value="ARM-type_fold"/>
</dbReference>
<accession>A0A9D4MAH5</accession>
<dbReference type="InterPro" id="IPR011989">
    <property type="entry name" value="ARM-like"/>
</dbReference>
<organism evidence="4 5">
    <name type="scientific">Dreissena polymorpha</name>
    <name type="common">Zebra mussel</name>
    <name type="synonym">Mytilus polymorpha</name>
    <dbReference type="NCBI Taxonomy" id="45954"/>
    <lineage>
        <taxon>Eukaryota</taxon>
        <taxon>Metazoa</taxon>
        <taxon>Spiralia</taxon>
        <taxon>Lophotrochozoa</taxon>
        <taxon>Mollusca</taxon>
        <taxon>Bivalvia</taxon>
        <taxon>Autobranchia</taxon>
        <taxon>Heteroconchia</taxon>
        <taxon>Euheterodonta</taxon>
        <taxon>Imparidentia</taxon>
        <taxon>Neoheterodontei</taxon>
        <taxon>Myida</taxon>
        <taxon>Dreissenoidea</taxon>
        <taxon>Dreissenidae</taxon>
        <taxon>Dreissena</taxon>
    </lineage>
</organism>
<keyword evidence="2" id="KW-0963">Cytoplasm</keyword>
<comment type="similarity">
    <text evidence="3">Belongs to the BRAT1 family.</text>
</comment>
<evidence type="ECO:0000256" key="2">
    <source>
        <dbReference type="ARBA" id="ARBA00022490"/>
    </source>
</evidence>
<evidence type="ECO:0000313" key="4">
    <source>
        <dbReference type="EMBL" id="KAH3872646.1"/>
    </source>
</evidence>
<dbReference type="AlphaFoldDB" id="A0A9D4MAH5"/>
<dbReference type="EMBL" id="JAIWYP010000002">
    <property type="protein sequence ID" value="KAH3872646.1"/>
    <property type="molecule type" value="Genomic_DNA"/>
</dbReference>
<proteinExistence type="inferred from homology"/>
<reference evidence="4" key="2">
    <citation type="submission" date="2020-11" db="EMBL/GenBank/DDBJ databases">
        <authorList>
            <person name="McCartney M.A."/>
            <person name="Auch B."/>
            <person name="Kono T."/>
            <person name="Mallez S."/>
            <person name="Becker A."/>
            <person name="Gohl D.M."/>
            <person name="Silverstein K.A.T."/>
            <person name="Koren S."/>
            <person name="Bechman K.B."/>
            <person name="Herman A."/>
            <person name="Abrahante J.E."/>
            <person name="Garbe J."/>
        </authorList>
    </citation>
    <scope>NUCLEOTIDE SEQUENCE</scope>
    <source>
        <strain evidence="4">Duluth1</strain>
        <tissue evidence="4">Whole animal</tissue>
    </source>
</reference>
<dbReference type="OrthoDB" id="10057956at2759"/>
<comment type="subcellular location">
    <subcellularLocation>
        <location evidence="1">Cytoplasm</location>
    </subcellularLocation>
</comment>